<dbReference type="EMBL" id="JAABOO010000001">
    <property type="protein sequence ID" value="NER12871.1"/>
    <property type="molecule type" value="Genomic_DNA"/>
</dbReference>
<proteinExistence type="predicted"/>
<dbReference type="AlphaFoldDB" id="A0A6P0UHP9"/>
<protein>
    <submittedName>
        <fullName evidence="1">Uncharacterized protein</fullName>
    </submittedName>
</protein>
<name>A0A6P0UHP9_9FLAO</name>
<accession>A0A6P0UHP9</accession>
<dbReference type="Proteomes" id="UP000468581">
    <property type="component" value="Unassembled WGS sequence"/>
</dbReference>
<evidence type="ECO:0000313" key="2">
    <source>
        <dbReference type="Proteomes" id="UP000468581"/>
    </source>
</evidence>
<evidence type="ECO:0000313" key="1">
    <source>
        <dbReference type="EMBL" id="NER12871.1"/>
    </source>
</evidence>
<sequence length="103" mass="12152">MGVVQCDVHGEQSFLEVCKHIYAEYEKGIISEMYDFPVLSVKICKNCFENLDLEGIRDLKIDNLLNDLPDDIDVIEDEISKRYDKIDRRIICFRCYDELKKKV</sequence>
<reference evidence="1 2" key="1">
    <citation type="submission" date="2020-01" db="EMBL/GenBank/DDBJ databases">
        <title>Leptobacterium flavescens.</title>
        <authorList>
            <person name="Wang G."/>
        </authorList>
    </citation>
    <scope>NUCLEOTIDE SEQUENCE [LARGE SCALE GENOMIC DNA]</scope>
    <source>
        <strain evidence="1 2">KCTC 22160</strain>
    </source>
</reference>
<dbReference type="RefSeq" id="WP_163605879.1">
    <property type="nucleotide sequence ID" value="NZ_JAABOO010000001.1"/>
</dbReference>
<gene>
    <name evidence="1" type="ORF">GWK08_05430</name>
</gene>
<keyword evidence="2" id="KW-1185">Reference proteome</keyword>
<comment type="caution">
    <text evidence="1">The sequence shown here is derived from an EMBL/GenBank/DDBJ whole genome shotgun (WGS) entry which is preliminary data.</text>
</comment>
<organism evidence="1 2">
    <name type="scientific">Leptobacterium flavescens</name>
    <dbReference type="NCBI Taxonomy" id="472055"/>
    <lineage>
        <taxon>Bacteria</taxon>
        <taxon>Pseudomonadati</taxon>
        <taxon>Bacteroidota</taxon>
        <taxon>Flavobacteriia</taxon>
        <taxon>Flavobacteriales</taxon>
        <taxon>Flavobacteriaceae</taxon>
        <taxon>Leptobacterium</taxon>
    </lineage>
</organism>